<evidence type="ECO:0000313" key="4">
    <source>
        <dbReference type="Proteomes" id="UP001159363"/>
    </source>
</evidence>
<sequence>MGELRHSEVSRQQNTPYQAAKEEATTQMSTQHNMSFASGEESPLRSHNVVPAYTSIPCKRRKITIPHRPCFTFCKYTRVRRTHRTHSIPENPESQQCRDWETPLVPSSIDENLAVTQFQYNGWPTVEGEVPEVTRGLIELVDQTQNHQETFVGAAPIAVHCKRCCWSADFLGYLLIPSTALSCWRCSTLTSITLISSQGLAVKSHSNIFTHSECYEYVKGGGDLPTADWLQRKYIPIIAERKTRTLNRLGRQLTTQGESTRVNTRRLKWAAVKKPGLNELVPRHLYYLLYQGLLQSMMMMMELVMADWNWLVWWTIYGRWYRTDQRSTINSHSTDSWLQNMGLADLYLTSVPFIRPCTMGWYSLAIWITTVGTLVRIQLEMTISPLLDDFPVVRALPFYPLGLSTGGHRMVCIRRVGDLFLTYPRYLIGDDGYDKLLLLIQATSRRDNSKRDHYFKSSGCSFLYQQVETAAVPEGAAAEGDGVDWGRIRTVSNGWWWLSTMLVVVVNNEAYGNYRWLQQELLVKAAEASGNISGSSLWWLPKTVEQ</sequence>
<reference evidence="3 4" key="1">
    <citation type="submission" date="2023-02" db="EMBL/GenBank/DDBJ databases">
        <title>LHISI_Scaffold_Assembly.</title>
        <authorList>
            <person name="Stuart O.P."/>
            <person name="Cleave R."/>
            <person name="Magrath M.J.L."/>
            <person name="Mikheyev A.S."/>
        </authorList>
    </citation>
    <scope>NUCLEOTIDE SEQUENCE [LARGE SCALE GENOMIC DNA]</scope>
    <source>
        <strain evidence="3">Daus_M_001</strain>
        <tissue evidence="3">Leg muscle</tissue>
    </source>
</reference>
<dbReference type="Pfam" id="PF00102">
    <property type="entry name" value="Y_phosphatase"/>
    <property type="match status" value="1"/>
</dbReference>
<evidence type="ECO:0000256" key="1">
    <source>
        <dbReference type="SAM" id="MobiDB-lite"/>
    </source>
</evidence>
<dbReference type="SUPFAM" id="SSF52799">
    <property type="entry name" value="(Phosphotyrosine protein) phosphatases II"/>
    <property type="match status" value="1"/>
</dbReference>
<evidence type="ECO:0000259" key="2">
    <source>
        <dbReference type="Pfam" id="PF00102"/>
    </source>
</evidence>
<keyword evidence="4" id="KW-1185">Reference proteome</keyword>
<accession>A0ABQ9HQ85</accession>
<name>A0ABQ9HQ85_9NEOP</name>
<feature type="domain" description="Tyrosine-protein phosphatase" evidence="2">
    <location>
        <begin position="110"/>
        <end position="162"/>
    </location>
</feature>
<dbReference type="EMBL" id="JARBHB010000004">
    <property type="protein sequence ID" value="KAJ8886284.1"/>
    <property type="molecule type" value="Genomic_DNA"/>
</dbReference>
<protein>
    <recommendedName>
        <fullName evidence="2">Tyrosine-protein phosphatase domain-containing protein</fullName>
    </recommendedName>
</protein>
<dbReference type="Gene3D" id="3.90.190.10">
    <property type="entry name" value="Protein tyrosine phosphatase superfamily"/>
    <property type="match status" value="1"/>
</dbReference>
<proteinExistence type="predicted"/>
<comment type="caution">
    <text evidence="3">The sequence shown here is derived from an EMBL/GenBank/DDBJ whole genome shotgun (WGS) entry which is preliminary data.</text>
</comment>
<evidence type="ECO:0000313" key="3">
    <source>
        <dbReference type="EMBL" id="KAJ8886284.1"/>
    </source>
</evidence>
<feature type="compositionally biased region" description="Polar residues" evidence="1">
    <location>
        <begin position="25"/>
        <end position="36"/>
    </location>
</feature>
<feature type="region of interest" description="Disordered" evidence="1">
    <location>
        <begin position="1"/>
        <end position="44"/>
    </location>
</feature>
<dbReference type="Proteomes" id="UP001159363">
    <property type="component" value="Chromosome X"/>
</dbReference>
<gene>
    <name evidence="3" type="ORF">PR048_012493</name>
</gene>
<dbReference type="InterPro" id="IPR000242">
    <property type="entry name" value="PTP_cat"/>
</dbReference>
<dbReference type="InterPro" id="IPR029021">
    <property type="entry name" value="Prot-tyrosine_phosphatase-like"/>
</dbReference>
<organism evidence="3 4">
    <name type="scientific">Dryococelus australis</name>
    <dbReference type="NCBI Taxonomy" id="614101"/>
    <lineage>
        <taxon>Eukaryota</taxon>
        <taxon>Metazoa</taxon>
        <taxon>Ecdysozoa</taxon>
        <taxon>Arthropoda</taxon>
        <taxon>Hexapoda</taxon>
        <taxon>Insecta</taxon>
        <taxon>Pterygota</taxon>
        <taxon>Neoptera</taxon>
        <taxon>Polyneoptera</taxon>
        <taxon>Phasmatodea</taxon>
        <taxon>Verophasmatodea</taxon>
        <taxon>Anareolatae</taxon>
        <taxon>Phasmatidae</taxon>
        <taxon>Eurycanthinae</taxon>
        <taxon>Dryococelus</taxon>
    </lineage>
</organism>